<dbReference type="Pfam" id="PF13560">
    <property type="entry name" value="HTH_31"/>
    <property type="match status" value="1"/>
</dbReference>
<protein>
    <submittedName>
        <fullName evidence="2">Transcriptional regulator</fullName>
    </submittedName>
</protein>
<dbReference type="InterPro" id="IPR001387">
    <property type="entry name" value="Cro/C1-type_HTH"/>
</dbReference>
<dbReference type="Gene3D" id="1.10.260.40">
    <property type="entry name" value="lambda repressor-like DNA-binding domains"/>
    <property type="match status" value="1"/>
</dbReference>
<dbReference type="AlphaFoldDB" id="A0A8J3Q9M9"/>
<dbReference type="GO" id="GO:0003677">
    <property type="term" value="F:DNA binding"/>
    <property type="evidence" value="ECO:0007669"/>
    <property type="project" value="InterPro"/>
</dbReference>
<organism evidence="2 3">
    <name type="scientific">Rhizocola hellebori</name>
    <dbReference type="NCBI Taxonomy" id="1392758"/>
    <lineage>
        <taxon>Bacteria</taxon>
        <taxon>Bacillati</taxon>
        <taxon>Actinomycetota</taxon>
        <taxon>Actinomycetes</taxon>
        <taxon>Micromonosporales</taxon>
        <taxon>Micromonosporaceae</taxon>
        <taxon>Rhizocola</taxon>
    </lineage>
</organism>
<dbReference type="Pfam" id="PF19054">
    <property type="entry name" value="DUF5753"/>
    <property type="match status" value="1"/>
</dbReference>
<dbReference type="RefSeq" id="WP_203909719.1">
    <property type="nucleotide sequence ID" value="NZ_BONY01000022.1"/>
</dbReference>
<comment type="caution">
    <text evidence="2">The sequence shown here is derived from an EMBL/GenBank/DDBJ whole genome shotgun (WGS) entry which is preliminary data.</text>
</comment>
<dbReference type="InterPro" id="IPR010982">
    <property type="entry name" value="Lambda_DNA-bd_dom_sf"/>
</dbReference>
<dbReference type="EMBL" id="BONY01000022">
    <property type="protein sequence ID" value="GIH05897.1"/>
    <property type="molecule type" value="Genomic_DNA"/>
</dbReference>
<accession>A0A8J3Q9M9</accession>
<feature type="domain" description="HTH cro/C1-type" evidence="1">
    <location>
        <begin position="18"/>
        <end position="72"/>
    </location>
</feature>
<gene>
    <name evidence="2" type="ORF">Rhe02_39640</name>
</gene>
<proteinExistence type="predicted"/>
<dbReference type="SUPFAM" id="SSF47413">
    <property type="entry name" value="lambda repressor-like DNA-binding domains"/>
    <property type="match status" value="1"/>
</dbReference>
<dbReference type="PROSITE" id="PS50943">
    <property type="entry name" value="HTH_CROC1"/>
    <property type="match status" value="1"/>
</dbReference>
<name>A0A8J3Q9M9_9ACTN</name>
<reference evidence="2" key="1">
    <citation type="submission" date="2021-01" db="EMBL/GenBank/DDBJ databases">
        <title>Whole genome shotgun sequence of Rhizocola hellebori NBRC 109834.</title>
        <authorList>
            <person name="Komaki H."/>
            <person name="Tamura T."/>
        </authorList>
    </citation>
    <scope>NUCLEOTIDE SEQUENCE</scope>
    <source>
        <strain evidence="2">NBRC 109834</strain>
    </source>
</reference>
<keyword evidence="3" id="KW-1185">Reference proteome</keyword>
<evidence type="ECO:0000313" key="3">
    <source>
        <dbReference type="Proteomes" id="UP000612899"/>
    </source>
</evidence>
<dbReference type="InterPro" id="IPR043917">
    <property type="entry name" value="DUF5753"/>
</dbReference>
<dbReference type="CDD" id="cd00093">
    <property type="entry name" value="HTH_XRE"/>
    <property type="match status" value="1"/>
</dbReference>
<dbReference type="Proteomes" id="UP000612899">
    <property type="component" value="Unassembled WGS sequence"/>
</dbReference>
<dbReference type="SMART" id="SM00530">
    <property type="entry name" value="HTH_XRE"/>
    <property type="match status" value="1"/>
</dbReference>
<sequence>MANQQMPVMRRRRIGLTLRKLREQEGYTLDQVAQKMECSPSKISRIETGHSSVNMRDVRDLLEIYGVTGQTAKDVMDMARDARRYEKERSWWHPYSNVLVSAYVGNENAASRIRTYEHQIIPGLLQTPDYALALFKAANPSADPEENSERLRVRMGRQSLITRTDDPIRFEVVLDEAAISRPVGGDKVMREQLKWLCATASMPNVVIQMLPFEAGAHAAMEGTFAILDFPESDGTSLVYAENATGGLFLDKERELQLYLEIFDRIQTAALSEKESLERIALLAEEPTWKRKWVPTRDTTST</sequence>
<evidence type="ECO:0000259" key="1">
    <source>
        <dbReference type="PROSITE" id="PS50943"/>
    </source>
</evidence>
<evidence type="ECO:0000313" key="2">
    <source>
        <dbReference type="EMBL" id="GIH05897.1"/>
    </source>
</evidence>